<accession>A0A1E5P795</accession>
<dbReference type="GO" id="GO:0003700">
    <property type="term" value="F:DNA-binding transcription factor activity"/>
    <property type="evidence" value="ECO:0007669"/>
    <property type="project" value="TreeGrafter"/>
</dbReference>
<keyword evidence="1" id="KW-0805">Transcription regulation</keyword>
<dbReference type="SUPFAM" id="SSF48498">
    <property type="entry name" value="Tetracyclin repressor-like, C-terminal domain"/>
    <property type="match status" value="1"/>
</dbReference>
<dbReference type="InterPro" id="IPR047923">
    <property type="entry name" value="ArpA-like"/>
</dbReference>
<dbReference type="STRING" id="285458.BGM19_23005"/>
<dbReference type="AlphaFoldDB" id="A0A1E5P795"/>
<evidence type="ECO:0000256" key="1">
    <source>
        <dbReference type="ARBA" id="ARBA00023015"/>
    </source>
</evidence>
<dbReference type="InterPro" id="IPR036271">
    <property type="entry name" value="Tet_transcr_reg_TetR-rel_C_sf"/>
</dbReference>
<feature type="DNA-binding region" description="H-T-H motif" evidence="4">
    <location>
        <begin position="33"/>
        <end position="52"/>
    </location>
</feature>
<dbReference type="Pfam" id="PF00440">
    <property type="entry name" value="TetR_N"/>
    <property type="match status" value="1"/>
</dbReference>
<evidence type="ECO:0000256" key="2">
    <source>
        <dbReference type="ARBA" id="ARBA00023125"/>
    </source>
</evidence>
<dbReference type="Proteomes" id="UP000095759">
    <property type="component" value="Unassembled WGS sequence"/>
</dbReference>
<proteinExistence type="predicted"/>
<dbReference type="InterPro" id="IPR001647">
    <property type="entry name" value="HTH_TetR"/>
</dbReference>
<dbReference type="Pfam" id="PF21935">
    <property type="entry name" value="TetR_C_45"/>
    <property type="match status" value="1"/>
</dbReference>
<dbReference type="PANTHER" id="PTHR30055">
    <property type="entry name" value="HTH-TYPE TRANSCRIPTIONAL REGULATOR RUTR"/>
    <property type="match status" value="1"/>
</dbReference>
<dbReference type="InterPro" id="IPR054126">
    <property type="entry name" value="CprB_TetR_C"/>
</dbReference>
<dbReference type="OrthoDB" id="3237195at2"/>
<organism evidence="6 7">
    <name type="scientific">Streptomyces agglomeratus</name>
    <dbReference type="NCBI Taxonomy" id="285458"/>
    <lineage>
        <taxon>Bacteria</taxon>
        <taxon>Bacillati</taxon>
        <taxon>Actinomycetota</taxon>
        <taxon>Actinomycetes</taxon>
        <taxon>Kitasatosporales</taxon>
        <taxon>Streptomycetaceae</taxon>
        <taxon>Streptomyces</taxon>
    </lineage>
</organism>
<dbReference type="NCBIfam" id="NF041196">
    <property type="entry name" value="ScbR_bind_reg"/>
    <property type="match status" value="1"/>
</dbReference>
<dbReference type="EMBL" id="MEHJ01000001">
    <property type="protein sequence ID" value="OEJ25400.1"/>
    <property type="molecule type" value="Genomic_DNA"/>
</dbReference>
<dbReference type="GO" id="GO:0000976">
    <property type="term" value="F:transcription cis-regulatory region binding"/>
    <property type="evidence" value="ECO:0007669"/>
    <property type="project" value="TreeGrafter"/>
</dbReference>
<evidence type="ECO:0000313" key="6">
    <source>
        <dbReference type="EMBL" id="OEJ25400.1"/>
    </source>
</evidence>
<gene>
    <name evidence="6" type="ORF">AS594_13805</name>
</gene>
<protein>
    <submittedName>
        <fullName evidence="6">Branched-chain amino acid aminotransferase</fullName>
    </submittedName>
</protein>
<keyword evidence="6" id="KW-0032">Aminotransferase</keyword>
<dbReference type="PANTHER" id="PTHR30055:SF234">
    <property type="entry name" value="HTH-TYPE TRANSCRIPTIONAL REGULATOR BETI"/>
    <property type="match status" value="1"/>
</dbReference>
<dbReference type="InterPro" id="IPR009057">
    <property type="entry name" value="Homeodomain-like_sf"/>
</dbReference>
<evidence type="ECO:0000313" key="7">
    <source>
        <dbReference type="Proteomes" id="UP000095759"/>
    </source>
</evidence>
<dbReference type="InterPro" id="IPR050109">
    <property type="entry name" value="HTH-type_TetR-like_transc_reg"/>
</dbReference>
<dbReference type="InterPro" id="IPR023772">
    <property type="entry name" value="DNA-bd_HTH_TetR-type_CS"/>
</dbReference>
<dbReference type="Gene3D" id="1.10.357.10">
    <property type="entry name" value="Tetracycline Repressor, domain 2"/>
    <property type="match status" value="1"/>
</dbReference>
<evidence type="ECO:0000256" key="4">
    <source>
        <dbReference type="PROSITE-ProRule" id="PRU00335"/>
    </source>
</evidence>
<dbReference type="PROSITE" id="PS01081">
    <property type="entry name" value="HTH_TETR_1"/>
    <property type="match status" value="1"/>
</dbReference>
<keyword evidence="6" id="KW-0808">Transferase</keyword>
<comment type="caution">
    <text evidence="6">The sequence shown here is derived from an EMBL/GenBank/DDBJ whole genome shotgun (WGS) entry which is preliminary data.</text>
</comment>
<reference evidence="6 7" key="1">
    <citation type="submission" date="2016-08" db="EMBL/GenBank/DDBJ databases">
        <title>Complete genome sequence of Streptomyces agglomeratus strain 6-3-2, a novel anti-MRSA actinomycete isolated from Wuli of Tebit, China.</title>
        <authorList>
            <person name="Chen X."/>
        </authorList>
    </citation>
    <scope>NUCLEOTIDE SEQUENCE [LARGE SCALE GENOMIC DNA]</scope>
    <source>
        <strain evidence="6 7">6-3-2</strain>
    </source>
</reference>
<dbReference type="SUPFAM" id="SSF46689">
    <property type="entry name" value="Homeodomain-like"/>
    <property type="match status" value="1"/>
</dbReference>
<dbReference type="RefSeq" id="WP_069927328.1">
    <property type="nucleotide sequence ID" value="NZ_MEHI01000001.1"/>
</dbReference>
<sequence length="205" mass="22330">MAKPKQERAIKTRETLINAAAAVFEEHGFTTASINDILARAGVTRGALYFHFPSKEELAQGVMSAQGDSLELPQGEPGLQTLIDTTLYLARELQTNVLLRAGVRLSIEQSSFGVQDTTPYELWVKAFREQLDAAKVRGELLPHADPGELSELLVAAYSGVQLFSQLFTNRADLPQRIAVLWRALLPGIAVPGVLPHLRAEGSAVD</sequence>
<name>A0A1E5P795_9ACTN</name>
<evidence type="ECO:0000256" key="3">
    <source>
        <dbReference type="ARBA" id="ARBA00023163"/>
    </source>
</evidence>
<keyword evidence="3" id="KW-0804">Transcription</keyword>
<dbReference type="GO" id="GO:0008483">
    <property type="term" value="F:transaminase activity"/>
    <property type="evidence" value="ECO:0007669"/>
    <property type="project" value="UniProtKB-KW"/>
</dbReference>
<dbReference type="PROSITE" id="PS50977">
    <property type="entry name" value="HTH_TETR_2"/>
    <property type="match status" value="1"/>
</dbReference>
<evidence type="ECO:0000259" key="5">
    <source>
        <dbReference type="PROSITE" id="PS50977"/>
    </source>
</evidence>
<dbReference type="PRINTS" id="PR00455">
    <property type="entry name" value="HTHTETR"/>
</dbReference>
<keyword evidence="2 4" id="KW-0238">DNA-binding</keyword>
<keyword evidence="7" id="KW-1185">Reference proteome</keyword>
<feature type="domain" description="HTH tetR-type" evidence="5">
    <location>
        <begin position="10"/>
        <end position="70"/>
    </location>
</feature>